<evidence type="ECO:0000256" key="1">
    <source>
        <dbReference type="ARBA" id="ARBA00022679"/>
    </source>
</evidence>
<dbReference type="InterPro" id="IPR004433">
    <property type="entry name" value="MenaQ_synth_MenD"/>
</dbReference>
<evidence type="ECO:0000256" key="5">
    <source>
        <dbReference type="ARBA" id="ARBA00023211"/>
    </source>
</evidence>
<dbReference type="GO" id="GO:0009234">
    <property type="term" value="P:menaquinone biosynthetic process"/>
    <property type="evidence" value="ECO:0007669"/>
    <property type="project" value="InterPro"/>
</dbReference>
<dbReference type="InterPro" id="IPR012001">
    <property type="entry name" value="Thiamin_PyroP_enz_TPP-bd_dom"/>
</dbReference>
<dbReference type="RefSeq" id="WP_217773826.1">
    <property type="nucleotide sequence ID" value="NZ_JAHONW010000001.1"/>
</dbReference>
<dbReference type="EMBL" id="JAQMRD010000001">
    <property type="protein sequence ID" value="MDB9221553.1"/>
    <property type="molecule type" value="Genomic_DNA"/>
</dbReference>
<comment type="caution">
    <text evidence="7">The sequence shown here is derived from an EMBL/GenBank/DDBJ whole genome shotgun (WGS) entry which is preliminary data.</text>
</comment>
<dbReference type="GO" id="GO:0046872">
    <property type="term" value="F:metal ion binding"/>
    <property type="evidence" value="ECO:0007669"/>
    <property type="project" value="UniProtKB-KW"/>
</dbReference>
<keyword evidence="5" id="KW-0464">Manganese</keyword>
<dbReference type="PIRSF" id="PIRSF004983">
    <property type="entry name" value="MenD"/>
    <property type="match status" value="1"/>
</dbReference>
<keyword evidence="1" id="KW-0808">Transferase</keyword>
<dbReference type="Proteomes" id="UP001212263">
    <property type="component" value="Unassembled WGS sequence"/>
</dbReference>
<proteinExistence type="predicted"/>
<dbReference type="GO" id="GO:0070204">
    <property type="term" value="F:2-succinyl-5-enolpyruvyl-6-hydroxy-3-cyclohexene-1-carboxylic-acid synthase activity"/>
    <property type="evidence" value="ECO:0007669"/>
    <property type="project" value="InterPro"/>
</dbReference>
<reference evidence="7" key="1">
    <citation type="submission" date="2023-01" db="EMBL/GenBank/DDBJ databases">
        <title>Human gut microbiome strain richness.</title>
        <authorList>
            <person name="Chen-Liaw A."/>
        </authorList>
    </citation>
    <scope>NUCLEOTIDE SEQUENCE</scope>
    <source>
        <strain evidence="7">RTP21484st1_B7_RTP21484_190118</strain>
    </source>
</reference>
<dbReference type="GO" id="GO:0030976">
    <property type="term" value="F:thiamine pyrophosphate binding"/>
    <property type="evidence" value="ECO:0007669"/>
    <property type="project" value="InterPro"/>
</dbReference>
<feature type="domain" description="Thiamine pyrophosphate enzyme N-terminal TPP-binding" evidence="6">
    <location>
        <begin position="12"/>
        <end position="121"/>
    </location>
</feature>
<keyword evidence="4" id="KW-0786">Thiamine pyrophosphate</keyword>
<dbReference type="PANTHER" id="PTHR42916:SF1">
    <property type="entry name" value="PROTEIN PHYLLO, CHLOROPLASTIC"/>
    <property type="match status" value="1"/>
</dbReference>
<name>A0AAW6FEE5_9BACT</name>
<evidence type="ECO:0000313" key="7">
    <source>
        <dbReference type="EMBL" id="MDB9221553.1"/>
    </source>
</evidence>
<gene>
    <name evidence="7" type="ORF">PN645_00870</name>
</gene>
<evidence type="ECO:0000256" key="4">
    <source>
        <dbReference type="ARBA" id="ARBA00023052"/>
    </source>
</evidence>
<dbReference type="SUPFAM" id="SSF52518">
    <property type="entry name" value="Thiamin diphosphate-binding fold (THDP-binding)"/>
    <property type="match status" value="2"/>
</dbReference>
<evidence type="ECO:0000256" key="2">
    <source>
        <dbReference type="ARBA" id="ARBA00022723"/>
    </source>
</evidence>
<evidence type="ECO:0000313" key="8">
    <source>
        <dbReference type="Proteomes" id="UP001212263"/>
    </source>
</evidence>
<keyword evidence="2" id="KW-0479">Metal-binding</keyword>
<dbReference type="AlphaFoldDB" id="A0AAW6FEE5"/>
<dbReference type="Gene3D" id="3.40.50.970">
    <property type="match status" value="2"/>
</dbReference>
<evidence type="ECO:0000259" key="6">
    <source>
        <dbReference type="Pfam" id="PF02776"/>
    </source>
</evidence>
<accession>A0AAW6FEE5</accession>
<keyword evidence="3" id="KW-0460">Magnesium</keyword>
<protein>
    <submittedName>
        <fullName evidence="7">Thiamine pyrophosphate-binding protein</fullName>
    </submittedName>
</protein>
<evidence type="ECO:0000256" key="3">
    <source>
        <dbReference type="ARBA" id="ARBA00022842"/>
    </source>
</evidence>
<dbReference type="CDD" id="cd07037">
    <property type="entry name" value="TPP_PYR_MenD"/>
    <property type="match status" value="1"/>
</dbReference>
<dbReference type="InterPro" id="IPR029061">
    <property type="entry name" value="THDP-binding"/>
</dbReference>
<dbReference type="PANTHER" id="PTHR42916">
    <property type="entry name" value="2-SUCCINYL-5-ENOLPYRUVYL-6-HYDROXY-3-CYCLOHEXENE-1-CARBOXYLATE SYNTHASE"/>
    <property type="match status" value="1"/>
</dbReference>
<organism evidence="7 8">
    <name type="scientific">Odoribacter splanchnicus</name>
    <dbReference type="NCBI Taxonomy" id="28118"/>
    <lineage>
        <taxon>Bacteria</taxon>
        <taxon>Pseudomonadati</taxon>
        <taxon>Bacteroidota</taxon>
        <taxon>Bacteroidia</taxon>
        <taxon>Bacteroidales</taxon>
        <taxon>Odoribacteraceae</taxon>
        <taxon>Odoribacter</taxon>
    </lineage>
</organism>
<dbReference type="Pfam" id="PF02776">
    <property type="entry name" value="TPP_enzyme_N"/>
    <property type="match status" value="1"/>
</dbReference>
<sequence>MDFHYSKEKNVQIIISLLKQYGIRKVIASPGSTNISMVASMQQDPFFEMYSSVDERSAAYMACGMAAESGEPVVLTCTSATASRNYVPGLTEAYYRKLPVLAITSTTPSPNIGHHHRQAIDRSVIQKDIANLSIHIPIVKDNLDEWDCIVKTNKALSELTHRGGGPVHINLETEYSMDFSITKLPQSRRIIRIENNDTACMPLIPEGRIGIFIGSFDAMNETLVESIEKFCESRNALVFKDHTSHYTGKYSIHYSLLGIQEYYQSDLGNLDLLIHIGNVSGDDYSTGAFAHVKEVWRISKDGEMVDTFKKLRYVFEMDEKCFFEHYHTGEKNTGFYEQAVSEYNSALESFPDIPFSNLWIAHKMHPVIPQGARLQLGILNSLRAWNLFETDHSIKIYSTVGGFGIDGGMSSLIGASLCDKNKLYFGIFGDLQFFYDMNVLGNRHIFPNVRILLINNGRGTEFRNYHHPATMFGEATDLYIAAAGHYGNKSSKLIKHYAEDLGFEYISANNKDEFLDVYEKFTNPALTNNPILFEVFTTTEDESEALKSVKHYMIDHKDFAIRTIKNVAKKVLPSAAIDSIKKIVK</sequence>